<dbReference type="Gene3D" id="3.40.30.10">
    <property type="entry name" value="Glutaredoxin"/>
    <property type="match status" value="2"/>
</dbReference>
<dbReference type="Proteomes" id="UP001595817">
    <property type="component" value="Unassembled WGS sequence"/>
</dbReference>
<organism evidence="1 2">
    <name type="scientific">Chungangia koreensis</name>
    <dbReference type="NCBI Taxonomy" id="752657"/>
    <lineage>
        <taxon>Bacteria</taxon>
        <taxon>Bacillati</taxon>
        <taxon>Bacillota</taxon>
        <taxon>Bacilli</taxon>
        <taxon>Lactobacillales</taxon>
        <taxon>Chungangia</taxon>
    </lineage>
</organism>
<dbReference type="RefSeq" id="WP_378152298.1">
    <property type="nucleotide sequence ID" value="NZ_JBHSEC010000003.1"/>
</dbReference>
<comment type="caution">
    <text evidence="1">The sequence shown here is derived from an EMBL/GenBank/DDBJ whole genome shotgun (WGS) entry which is preliminary data.</text>
</comment>
<proteinExistence type="predicted"/>
<evidence type="ECO:0000313" key="1">
    <source>
        <dbReference type="EMBL" id="MFC4409488.1"/>
    </source>
</evidence>
<evidence type="ECO:0000313" key="2">
    <source>
        <dbReference type="Proteomes" id="UP001595817"/>
    </source>
</evidence>
<dbReference type="PANTHER" id="PTHR13887:SF47">
    <property type="entry name" value="CLPXP ADAPTER PROTEIN SPXH"/>
    <property type="match status" value="1"/>
</dbReference>
<dbReference type="Pfam" id="PF13743">
    <property type="entry name" value="Thioredoxin_5"/>
    <property type="match status" value="1"/>
</dbReference>
<accession>A0ABV8X2H3</accession>
<dbReference type="CDD" id="cd03025">
    <property type="entry name" value="DsbA_FrnE_like"/>
    <property type="match status" value="1"/>
</dbReference>
<dbReference type="EMBL" id="JBHSEC010000003">
    <property type="protein sequence ID" value="MFC4409488.1"/>
    <property type="molecule type" value="Genomic_DNA"/>
</dbReference>
<keyword evidence="2" id="KW-1185">Reference proteome</keyword>
<dbReference type="PANTHER" id="PTHR13887">
    <property type="entry name" value="GLUTATHIONE S-TRANSFERASE KAPPA"/>
    <property type="match status" value="1"/>
</dbReference>
<name>A0ABV8X2H3_9LACT</name>
<sequence length="266" mass="31038">MDRFTLPPDIIEPANPNKPIELYVFVDPLCHDCWELQPMIRKLQIEYGKYFTLRYIIRTKLRLIESEQPEEHEEFCHPLLPSIAIKAAEYQGKKAGNLFLSKIQEAFFLEHKNVTKLGCLLSVAEKSRLDMEEFVQDLNSPEVLKSFQCDLYISREMEVDIVPSIVYFNERIEDEGLKVSGSYPYAVYEKILEELIGSELVRNEPPELDVLLTQYDSLATKEIAAIYQISEKAAESELKKRMLQQNIECEAFKNTKLWRTKKFKTT</sequence>
<dbReference type="InterPro" id="IPR036249">
    <property type="entry name" value="Thioredoxin-like_sf"/>
</dbReference>
<dbReference type="SUPFAM" id="SSF52833">
    <property type="entry name" value="Thioredoxin-like"/>
    <property type="match status" value="1"/>
</dbReference>
<gene>
    <name evidence="1" type="ORF">ACFOZY_03440</name>
</gene>
<protein>
    <submittedName>
        <fullName evidence="1">DsbA family protein</fullName>
    </submittedName>
</protein>
<reference evidence="2" key="1">
    <citation type="journal article" date="2019" name="Int. J. Syst. Evol. Microbiol.">
        <title>The Global Catalogue of Microorganisms (GCM) 10K type strain sequencing project: providing services to taxonomists for standard genome sequencing and annotation.</title>
        <authorList>
            <consortium name="The Broad Institute Genomics Platform"/>
            <consortium name="The Broad Institute Genome Sequencing Center for Infectious Disease"/>
            <person name="Wu L."/>
            <person name="Ma J."/>
        </authorList>
    </citation>
    <scope>NUCLEOTIDE SEQUENCE [LARGE SCALE GENOMIC DNA]</scope>
    <source>
        <strain evidence="2">CCUG 59778</strain>
    </source>
</reference>